<keyword evidence="2" id="KW-0732">Signal</keyword>
<feature type="region of interest" description="Disordered" evidence="1">
    <location>
        <begin position="153"/>
        <end position="202"/>
    </location>
</feature>
<accession>A0ABT4TRG0</accession>
<feature type="region of interest" description="Disordered" evidence="1">
    <location>
        <begin position="38"/>
        <end position="68"/>
    </location>
</feature>
<feature type="compositionally biased region" description="Gly residues" evidence="1">
    <location>
        <begin position="159"/>
        <end position="191"/>
    </location>
</feature>
<comment type="caution">
    <text evidence="3">The sequence shown here is derived from an EMBL/GenBank/DDBJ whole genome shotgun (WGS) entry which is preliminary data.</text>
</comment>
<organism evidence="3 4">
    <name type="scientific">Nocardiopsis suaedae</name>
    <dbReference type="NCBI Taxonomy" id="3018444"/>
    <lineage>
        <taxon>Bacteria</taxon>
        <taxon>Bacillati</taxon>
        <taxon>Actinomycetota</taxon>
        <taxon>Actinomycetes</taxon>
        <taxon>Streptosporangiales</taxon>
        <taxon>Nocardiopsidaceae</taxon>
        <taxon>Nocardiopsis</taxon>
    </lineage>
</organism>
<keyword evidence="4" id="KW-1185">Reference proteome</keyword>
<evidence type="ECO:0008006" key="5">
    <source>
        <dbReference type="Google" id="ProtNLM"/>
    </source>
</evidence>
<gene>
    <name evidence="3" type="ORF">O4U47_22510</name>
</gene>
<reference evidence="3" key="1">
    <citation type="submission" date="2023-01" db="EMBL/GenBank/DDBJ databases">
        <title>Draft genome sequence of Nocardiopsis sp. LSu2-4 isolated from halophytes.</title>
        <authorList>
            <person name="Duangmal K."/>
            <person name="Chantavorakit T."/>
        </authorList>
    </citation>
    <scope>NUCLEOTIDE SEQUENCE</scope>
    <source>
        <strain evidence="3">LSu2-4</strain>
    </source>
</reference>
<dbReference type="RefSeq" id="WP_270679926.1">
    <property type="nucleotide sequence ID" value="NZ_JAQFWP010000051.1"/>
</dbReference>
<dbReference type="Proteomes" id="UP001165685">
    <property type="component" value="Unassembled WGS sequence"/>
</dbReference>
<dbReference type="EMBL" id="JAQFWP010000051">
    <property type="protein sequence ID" value="MDA2807296.1"/>
    <property type="molecule type" value="Genomic_DNA"/>
</dbReference>
<evidence type="ECO:0000313" key="4">
    <source>
        <dbReference type="Proteomes" id="UP001165685"/>
    </source>
</evidence>
<protein>
    <recommendedName>
        <fullName evidence="5">LPXTG cell wall anchor domain-containing protein</fullName>
    </recommendedName>
</protein>
<evidence type="ECO:0000256" key="1">
    <source>
        <dbReference type="SAM" id="MobiDB-lite"/>
    </source>
</evidence>
<feature type="signal peptide" evidence="2">
    <location>
        <begin position="1"/>
        <end position="29"/>
    </location>
</feature>
<evidence type="ECO:0000313" key="3">
    <source>
        <dbReference type="EMBL" id="MDA2807296.1"/>
    </source>
</evidence>
<name>A0ABT4TRG0_9ACTN</name>
<sequence>METFLTTGPRPNPARAALGALLAAGTLFAALGTAVNPAAAETPGDPPGDNGTVKVVDPEDPSTGNANEPHVCTFKLVGSNFDEAQEVSWEIQEWAPGDDKGTQVLSGELTIGDDGNGETGVQELPDGHYKLFWNFEGEHGKAKQKVFWVECEDDDGNGGDDGNGNGDNGANGDGNGANGADGNGNGDGAADGNGSLPVTGGSADPTAAGIALVCAGAALMVLTFRRTAVRAPKGGR</sequence>
<feature type="chain" id="PRO_5045957676" description="LPXTG cell wall anchor domain-containing protein" evidence="2">
    <location>
        <begin position="30"/>
        <end position="236"/>
    </location>
</feature>
<proteinExistence type="predicted"/>
<evidence type="ECO:0000256" key="2">
    <source>
        <dbReference type="SAM" id="SignalP"/>
    </source>
</evidence>